<sequence length="74" mass="8101">MEVICKSEKDAKELMGLFTTWSSRMGVFLTGPEKTILKPASGSENGFLNFFSNIGTHAPHIQLVKGVEGQYAKP</sequence>
<name>A0A1F4URY6_UNCKA</name>
<proteinExistence type="predicted"/>
<organism evidence="1 2">
    <name type="scientific">candidate division WWE3 bacterium RIFCSPHIGHO2_01_FULL_42_13</name>
    <dbReference type="NCBI Taxonomy" id="1802617"/>
    <lineage>
        <taxon>Bacteria</taxon>
        <taxon>Katanobacteria</taxon>
    </lineage>
</organism>
<protein>
    <submittedName>
        <fullName evidence="1">Uncharacterized protein</fullName>
    </submittedName>
</protein>
<reference evidence="1 2" key="1">
    <citation type="journal article" date="2016" name="Nat. Commun.">
        <title>Thousands of microbial genomes shed light on interconnected biogeochemical processes in an aquifer system.</title>
        <authorList>
            <person name="Anantharaman K."/>
            <person name="Brown C.T."/>
            <person name="Hug L.A."/>
            <person name="Sharon I."/>
            <person name="Castelle C.J."/>
            <person name="Probst A.J."/>
            <person name="Thomas B.C."/>
            <person name="Singh A."/>
            <person name="Wilkins M.J."/>
            <person name="Karaoz U."/>
            <person name="Brodie E.L."/>
            <person name="Williams K.H."/>
            <person name="Hubbard S.S."/>
            <person name="Banfield J.F."/>
        </authorList>
    </citation>
    <scope>NUCLEOTIDE SEQUENCE [LARGE SCALE GENOMIC DNA]</scope>
</reference>
<dbReference type="STRING" id="1802617.A2886_02775"/>
<dbReference type="EMBL" id="MEVA01000006">
    <property type="protein sequence ID" value="OGC47676.1"/>
    <property type="molecule type" value="Genomic_DNA"/>
</dbReference>
<evidence type="ECO:0000313" key="2">
    <source>
        <dbReference type="Proteomes" id="UP000176608"/>
    </source>
</evidence>
<accession>A0A1F4URY6</accession>
<evidence type="ECO:0000313" key="1">
    <source>
        <dbReference type="EMBL" id="OGC47676.1"/>
    </source>
</evidence>
<dbReference type="AlphaFoldDB" id="A0A1F4URY6"/>
<gene>
    <name evidence="1" type="ORF">A2886_02775</name>
</gene>
<dbReference type="Proteomes" id="UP000176608">
    <property type="component" value="Unassembled WGS sequence"/>
</dbReference>
<comment type="caution">
    <text evidence="1">The sequence shown here is derived from an EMBL/GenBank/DDBJ whole genome shotgun (WGS) entry which is preliminary data.</text>
</comment>